<dbReference type="PIRSF" id="PIRSF002854">
    <property type="entry name" value="MetQ"/>
    <property type="match status" value="1"/>
</dbReference>
<proteinExistence type="inferred from homology"/>
<dbReference type="STRING" id="84029.CROST_06680"/>
<reference evidence="7 8" key="1">
    <citation type="submission" date="2022-04" db="EMBL/GenBank/DDBJ databases">
        <title>Genome sequence of C. roseum typestrain.</title>
        <authorList>
            <person name="Poehlein A."/>
            <person name="Schoch T."/>
            <person name="Duerre P."/>
            <person name="Daniel R."/>
        </authorList>
    </citation>
    <scope>NUCLEOTIDE SEQUENCE [LARGE SCALE GENOMIC DNA]</scope>
    <source>
        <strain evidence="7 8">DSM 7320</strain>
    </source>
</reference>
<protein>
    <recommendedName>
        <fullName evidence="6">Lipoprotein</fullName>
    </recommendedName>
</protein>
<dbReference type="PANTHER" id="PTHR30429">
    <property type="entry name" value="D-METHIONINE-BINDING LIPOPROTEIN METQ"/>
    <property type="match status" value="1"/>
</dbReference>
<dbReference type="SUPFAM" id="SSF53850">
    <property type="entry name" value="Periplasmic binding protein-like II"/>
    <property type="match status" value="1"/>
</dbReference>
<name>A0A1S8LJL3_9CLOT</name>
<dbReference type="Pfam" id="PF03180">
    <property type="entry name" value="Lipoprotein_9"/>
    <property type="match status" value="1"/>
</dbReference>
<evidence type="ECO:0000256" key="2">
    <source>
        <dbReference type="ARBA" id="ARBA00022729"/>
    </source>
</evidence>
<keyword evidence="3" id="KW-0472">Membrane</keyword>
<dbReference type="InterPro" id="IPR004872">
    <property type="entry name" value="Lipoprotein_NlpA"/>
</dbReference>
<dbReference type="CDD" id="cd13597">
    <property type="entry name" value="PBP2_lipoprotein_Tp32"/>
    <property type="match status" value="1"/>
</dbReference>
<dbReference type="GO" id="GO:0016020">
    <property type="term" value="C:membrane"/>
    <property type="evidence" value="ECO:0007669"/>
    <property type="project" value="UniProtKB-SubCell"/>
</dbReference>
<accession>A0A1S8LJL3</accession>
<evidence type="ECO:0000256" key="5">
    <source>
        <dbReference type="ARBA" id="ARBA00023288"/>
    </source>
</evidence>
<keyword evidence="5 6" id="KW-0449">Lipoprotein</keyword>
<comment type="similarity">
    <text evidence="6">Belongs to the nlpA lipoprotein family.</text>
</comment>
<keyword evidence="2" id="KW-0732">Signal</keyword>
<evidence type="ECO:0000256" key="1">
    <source>
        <dbReference type="ARBA" id="ARBA00004635"/>
    </source>
</evidence>
<comment type="subcellular location">
    <subcellularLocation>
        <location evidence="1">Membrane</location>
        <topology evidence="1">Lipid-anchor</topology>
    </subcellularLocation>
</comment>
<dbReference type="PROSITE" id="PS51257">
    <property type="entry name" value="PROKAR_LIPOPROTEIN"/>
    <property type="match status" value="1"/>
</dbReference>
<evidence type="ECO:0000313" key="8">
    <source>
        <dbReference type="Proteomes" id="UP000190951"/>
    </source>
</evidence>
<evidence type="ECO:0000313" key="7">
    <source>
        <dbReference type="EMBL" id="URZ10814.1"/>
    </source>
</evidence>
<evidence type="ECO:0000256" key="3">
    <source>
        <dbReference type="ARBA" id="ARBA00023136"/>
    </source>
</evidence>
<dbReference type="PANTHER" id="PTHR30429:SF0">
    <property type="entry name" value="METHIONINE-BINDING LIPOPROTEIN METQ"/>
    <property type="match status" value="1"/>
</dbReference>
<dbReference type="AlphaFoldDB" id="A0A1S8LJL3"/>
<dbReference type="Gene3D" id="3.40.190.10">
    <property type="entry name" value="Periplasmic binding protein-like II"/>
    <property type="match status" value="2"/>
</dbReference>
<evidence type="ECO:0000256" key="6">
    <source>
        <dbReference type="PIRNR" id="PIRNR002854"/>
    </source>
</evidence>
<dbReference type="EMBL" id="CP096983">
    <property type="protein sequence ID" value="URZ10814.1"/>
    <property type="molecule type" value="Genomic_DNA"/>
</dbReference>
<dbReference type="Proteomes" id="UP000190951">
    <property type="component" value="Chromosome"/>
</dbReference>
<dbReference type="KEGG" id="crw:CROST_015290"/>
<organism evidence="7 8">
    <name type="scientific">Clostridium felsineum</name>
    <dbReference type="NCBI Taxonomy" id="36839"/>
    <lineage>
        <taxon>Bacteria</taxon>
        <taxon>Bacillati</taxon>
        <taxon>Bacillota</taxon>
        <taxon>Clostridia</taxon>
        <taxon>Eubacteriales</taxon>
        <taxon>Clostridiaceae</taxon>
        <taxon>Clostridium</taxon>
    </lineage>
</organism>
<sequence length="272" mass="29844">MKKKLLAALLSGAVLVGALTGCSSSGSSNSSSNDKKTIVVGATAVPHAEILNNVVKPILKKEGYTLKVKVFTDYVTPNTALNDGDLDANYFQHVPYLNTFNKEKHMDLTYTVKVHIEPMGLYSHKIKKLSELKDGDEIAVPNDSTNESRALKLLEENGVIKLKKADLVTKLDITENKKNIKIRELDAAQLPRVLGDVTAAIINSNYAIQANLNPTKDAIVSEPKDAPYANILAVRKQDKDKPYIKALNKALTSPEVKKYINDKYKGQIVPAF</sequence>
<dbReference type="RefSeq" id="WP_077834360.1">
    <property type="nucleotide sequence ID" value="NZ_CP096983.1"/>
</dbReference>
<keyword evidence="4" id="KW-0564">Palmitate</keyword>
<gene>
    <name evidence="7" type="ORF">CROST_015290</name>
</gene>
<evidence type="ECO:0000256" key="4">
    <source>
        <dbReference type="ARBA" id="ARBA00023139"/>
    </source>
</evidence>
<keyword evidence="8" id="KW-1185">Reference proteome</keyword>